<keyword evidence="1" id="KW-0812">Transmembrane</keyword>
<dbReference type="AlphaFoldDB" id="A0A918WTP9"/>
<dbReference type="Proteomes" id="UP000638353">
    <property type="component" value="Unassembled WGS sequence"/>
</dbReference>
<organism evidence="2 3">
    <name type="scientific">Streptomyces finlayi</name>
    <dbReference type="NCBI Taxonomy" id="67296"/>
    <lineage>
        <taxon>Bacteria</taxon>
        <taxon>Bacillati</taxon>
        <taxon>Actinomycetota</taxon>
        <taxon>Actinomycetes</taxon>
        <taxon>Kitasatosporales</taxon>
        <taxon>Streptomycetaceae</taxon>
        <taxon>Streptomyces</taxon>
    </lineage>
</organism>
<dbReference type="EMBL" id="BMVC01000002">
    <property type="protein sequence ID" value="GHC81914.1"/>
    <property type="molecule type" value="Genomic_DNA"/>
</dbReference>
<name>A0A918WTP9_9ACTN</name>
<comment type="caution">
    <text evidence="2">The sequence shown here is derived from an EMBL/GenBank/DDBJ whole genome shotgun (WGS) entry which is preliminary data.</text>
</comment>
<keyword evidence="1" id="KW-1133">Transmembrane helix</keyword>
<reference evidence="2" key="1">
    <citation type="journal article" date="2014" name="Int. J. Syst. Evol. Microbiol.">
        <title>Complete genome sequence of Corynebacterium casei LMG S-19264T (=DSM 44701T), isolated from a smear-ripened cheese.</title>
        <authorList>
            <consortium name="US DOE Joint Genome Institute (JGI-PGF)"/>
            <person name="Walter F."/>
            <person name="Albersmeier A."/>
            <person name="Kalinowski J."/>
            <person name="Ruckert C."/>
        </authorList>
    </citation>
    <scope>NUCLEOTIDE SEQUENCE</scope>
    <source>
        <strain evidence="2">JCM 4637</strain>
    </source>
</reference>
<dbReference type="PROSITE" id="PS51257">
    <property type="entry name" value="PROKAR_LIPOPROTEIN"/>
    <property type="match status" value="1"/>
</dbReference>
<evidence type="ECO:0000313" key="2">
    <source>
        <dbReference type="EMBL" id="GHC81914.1"/>
    </source>
</evidence>
<accession>A0A918WTP9</accession>
<sequence>MVKRVIDLIRNAIQSGDRTLRLIVLMGAGAACVITMGAVAAVTAKYVGWI</sequence>
<protein>
    <submittedName>
        <fullName evidence="2">Uncharacterized protein</fullName>
    </submittedName>
</protein>
<feature type="transmembrane region" description="Helical" evidence="1">
    <location>
        <begin position="20"/>
        <end position="44"/>
    </location>
</feature>
<evidence type="ECO:0000313" key="3">
    <source>
        <dbReference type="Proteomes" id="UP000638353"/>
    </source>
</evidence>
<gene>
    <name evidence="2" type="ORF">GCM10010334_09710</name>
</gene>
<keyword evidence="1" id="KW-0472">Membrane</keyword>
<proteinExistence type="predicted"/>
<evidence type="ECO:0000256" key="1">
    <source>
        <dbReference type="SAM" id="Phobius"/>
    </source>
</evidence>
<reference evidence="2" key="2">
    <citation type="submission" date="2020-09" db="EMBL/GenBank/DDBJ databases">
        <authorList>
            <person name="Sun Q."/>
            <person name="Ohkuma M."/>
        </authorList>
    </citation>
    <scope>NUCLEOTIDE SEQUENCE</scope>
    <source>
        <strain evidence="2">JCM 4637</strain>
    </source>
</reference>